<dbReference type="InterPro" id="IPR045428">
    <property type="entry name" value="EACC1"/>
</dbReference>
<gene>
    <name evidence="1" type="ORF">D7044_13940</name>
</gene>
<dbReference type="EMBL" id="RAZT01000006">
    <property type="protein sequence ID" value="RKN32347.1"/>
    <property type="molecule type" value="Genomic_DNA"/>
</dbReference>
<organism evidence="1 2">
    <name type="scientific">Micromonospora musae</name>
    <dbReference type="NCBI Taxonomy" id="1894970"/>
    <lineage>
        <taxon>Bacteria</taxon>
        <taxon>Bacillati</taxon>
        <taxon>Actinomycetota</taxon>
        <taxon>Actinomycetes</taxon>
        <taxon>Micromonosporales</taxon>
        <taxon>Micromonosporaceae</taxon>
        <taxon>Micromonospora</taxon>
    </lineage>
</organism>
<dbReference type="Proteomes" id="UP000275865">
    <property type="component" value="Unassembled WGS sequence"/>
</dbReference>
<evidence type="ECO:0000313" key="1">
    <source>
        <dbReference type="EMBL" id="RKN32347.1"/>
    </source>
</evidence>
<sequence>MLTSSDLPAVLRISAPSGQGELTSLLDWLRHEDELRGRVRLEHAPVRPEEMGAITDALLVSLGSGGAVAVLAGSLSTWLSQRDTSVEVHVAGADGRQVTLRAQRARDLSVLIREVERLLPRDGDAG</sequence>
<accession>A0A3A9YIM8</accession>
<dbReference type="Pfam" id="PF19953">
    <property type="entry name" value="EACC1"/>
    <property type="match status" value="1"/>
</dbReference>
<name>A0A3A9YIM8_9ACTN</name>
<dbReference type="AlphaFoldDB" id="A0A3A9YIM8"/>
<protein>
    <submittedName>
        <fullName evidence="1">Uncharacterized protein</fullName>
    </submittedName>
</protein>
<dbReference type="RefSeq" id="WP_120689160.1">
    <property type="nucleotide sequence ID" value="NZ_RAZT01000006.1"/>
</dbReference>
<reference evidence="1 2" key="1">
    <citation type="submission" date="2018-09" db="EMBL/GenBank/DDBJ databases">
        <title>Micromonospora sp. nov. MS1-9, isolated from a root of Musa sp.</title>
        <authorList>
            <person name="Kuncharoen N."/>
            <person name="Kudo T."/>
            <person name="Ohkuma M."/>
            <person name="Yuki M."/>
            <person name="Tanasupawat S."/>
        </authorList>
    </citation>
    <scope>NUCLEOTIDE SEQUENCE [LARGE SCALE GENOMIC DNA]</scope>
    <source>
        <strain evidence="1 2">MS1-9</strain>
    </source>
</reference>
<proteinExistence type="predicted"/>
<evidence type="ECO:0000313" key="2">
    <source>
        <dbReference type="Proteomes" id="UP000275865"/>
    </source>
</evidence>
<comment type="caution">
    <text evidence="1">The sequence shown here is derived from an EMBL/GenBank/DDBJ whole genome shotgun (WGS) entry which is preliminary data.</text>
</comment>